<feature type="transmembrane region" description="Helical" evidence="1">
    <location>
        <begin position="203"/>
        <end position="220"/>
    </location>
</feature>
<evidence type="ECO:0000313" key="3">
    <source>
        <dbReference type="Proteomes" id="UP001183222"/>
    </source>
</evidence>
<keyword evidence="1" id="KW-0812">Transmembrane</keyword>
<evidence type="ECO:0000313" key="2">
    <source>
        <dbReference type="EMBL" id="MDT0275701.1"/>
    </source>
</evidence>
<feature type="transmembrane region" description="Helical" evidence="1">
    <location>
        <begin position="163"/>
        <end position="183"/>
    </location>
</feature>
<name>A0ABU2K6C1_9ACTN</name>
<reference evidence="3" key="1">
    <citation type="submission" date="2023-07" db="EMBL/GenBank/DDBJ databases">
        <title>30 novel species of actinomycetes from the DSMZ collection.</title>
        <authorList>
            <person name="Nouioui I."/>
        </authorList>
    </citation>
    <scope>NUCLEOTIDE SEQUENCE [LARGE SCALE GENOMIC DNA]</scope>
    <source>
        <strain evidence="3">DSM 46792</strain>
    </source>
</reference>
<comment type="caution">
    <text evidence="2">The sequence shown here is derived from an EMBL/GenBank/DDBJ whole genome shotgun (WGS) entry which is preliminary data.</text>
</comment>
<keyword evidence="1" id="KW-1133">Transmembrane helix</keyword>
<proteinExistence type="predicted"/>
<gene>
    <name evidence="2" type="ORF">RM425_07265</name>
</gene>
<feature type="transmembrane region" description="Helical" evidence="1">
    <location>
        <begin position="132"/>
        <end position="151"/>
    </location>
</feature>
<dbReference type="Proteomes" id="UP001183222">
    <property type="component" value="Unassembled WGS sequence"/>
</dbReference>
<organism evidence="2 3">
    <name type="scientific">Blastococcus goldschmidtiae</name>
    <dbReference type="NCBI Taxonomy" id="3075546"/>
    <lineage>
        <taxon>Bacteria</taxon>
        <taxon>Bacillati</taxon>
        <taxon>Actinomycetota</taxon>
        <taxon>Actinomycetes</taxon>
        <taxon>Geodermatophilales</taxon>
        <taxon>Geodermatophilaceae</taxon>
        <taxon>Blastococcus</taxon>
    </lineage>
</organism>
<keyword evidence="3" id="KW-1185">Reference proteome</keyword>
<evidence type="ECO:0000256" key="1">
    <source>
        <dbReference type="SAM" id="Phobius"/>
    </source>
</evidence>
<keyword evidence="1" id="KW-0472">Membrane</keyword>
<dbReference type="EMBL" id="JAVREI010000003">
    <property type="protein sequence ID" value="MDT0275701.1"/>
    <property type="molecule type" value="Genomic_DNA"/>
</dbReference>
<sequence length="244" mass="25998">MTTAEARVARPGSRPSLVLAVLLVADLLLIAASVEAQRRGWSDGRYRQWLLRTENGWPEQFAYAKEATSAGLLLLLWRRTRGGVFAAWAAVFACALVDDRLQIHERAGGWLARQLSLPEGIAGLRGQDLGELAIWGVLGVFPLVAVAVLHRRSPDQVRAASRGMAVVVAGYAFFGVVVDQLHSMTLGGPLDRTLGILEDGGELVLLSVAVGYVGALLVAARRTRPAPEDQEVARSAASASSSPA</sequence>
<dbReference type="RefSeq" id="WP_311344525.1">
    <property type="nucleotide sequence ID" value="NZ_JAVREI010000003.1"/>
</dbReference>
<accession>A0ABU2K6C1</accession>
<protein>
    <submittedName>
        <fullName evidence="2">Uncharacterized protein</fullName>
    </submittedName>
</protein>